<organism evidence="2 3">
    <name type="scientific">Capsicum baccatum</name>
    <name type="common">Peruvian pepper</name>
    <dbReference type="NCBI Taxonomy" id="33114"/>
    <lineage>
        <taxon>Eukaryota</taxon>
        <taxon>Viridiplantae</taxon>
        <taxon>Streptophyta</taxon>
        <taxon>Embryophyta</taxon>
        <taxon>Tracheophyta</taxon>
        <taxon>Spermatophyta</taxon>
        <taxon>Magnoliopsida</taxon>
        <taxon>eudicotyledons</taxon>
        <taxon>Gunneridae</taxon>
        <taxon>Pentapetalae</taxon>
        <taxon>asterids</taxon>
        <taxon>lamiids</taxon>
        <taxon>Solanales</taxon>
        <taxon>Solanaceae</taxon>
        <taxon>Solanoideae</taxon>
        <taxon>Capsiceae</taxon>
        <taxon>Capsicum</taxon>
    </lineage>
</organism>
<evidence type="ECO:0000259" key="1">
    <source>
        <dbReference type="Pfam" id="PF23622"/>
    </source>
</evidence>
<proteinExistence type="predicted"/>
<reference evidence="2 3" key="1">
    <citation type="journal article" date="2017" name="Genome Biol.">
        <title>New reference genome sequences of hot pepper reveal the massive evolution of plant disease-resistance genes by retroduplication.</title>
        <authorList>
            <person name="Kim S."/>
            <person name="Park J."/>
            <person name="Yeom S.I."/>
            <person name="Kim Y.M."/>
            <person name="Seo E."/>
            <person name="Kim K.T."/>
            <person name="Kim M.S."/>
            <person name="Lee J.M."/>
            <person name="Cheong K."/>
            <person name="Shin H.S."/>
            <person name="Kim S.B."/>
            <person name="Han K."/>
            <person name="Lee J."/>
            <person name="Park M."/>
            <person name="Lee H.A."/>
            <person name="Lee H.Y."/>
            <person name="Lee Y."/>
            <person name="Oh S."/>
            <person name="Lee J.H."/>
            <person name="Choi E."/>
            <person name="Choi E."/>
            <person name="Lee S.E."/>
            <person name="Jeon J."/>
            <person name="Kim H."/>
            <person name="Choi G."/>
            <person name="Song H."/>
            <person name="Lee J."/>
            <person name="Lee S.C."/>
            <person name="Kwon J.K."/>
            <person name="Lee H.Y."/>
            <person name="Koo N."/>
            <person name="Hong Y."/>
            <person name="Kim R.W."/>
            <person name="Kang W.H."/>
            <person name="Huh J.H."/>
            <person name="Kang B.C."/>
            <person name="Yang T.J."/>
            <person name="Lee Y.H."/>
            <person name="Bennetzen J.L."/>
            <person name="Choi D."/>
        </authorList>
    </citation>
    <scope>NUCLEOTIDE SEQUENCE [LARGE SCALE GENOMIC DNA]</scope>
    <source>
        <strain evidence="3">cv. PBC81</strain>
    </source>
</reference>
<dbReference type="SUPFAM" id="SSF52047">
    <property type="entry name" value="RNI-like"/>
    <property type="match status" value="1"/>
</dbReference>
<dbReference type="InterPro" id="IPR032675">
    <property type="entry name" value="LRR_dom_sf"/>
</dbReference>
<dbReference type="EMBL" id="MLFT02000009">
    <property type="protein sequence ID" value="PHT39198.1"/>
    <property type="molecule type" value="Genomic_DNA"/>
</dbReference>
<keyword evidence="3" id="KW-1185">Reference proteome</keyword>
<protein>
    <recommendedName>
        <fullName evidence="1">At1g61320/AtMIF1 LRR domain-containing protein</fullName>
    </recommendedName>
</protein>
<dbReference type="PANTHER" id="PTHR34145">
    <property type="entry name" value="OS02G0105600 PROTEIN"/>
    <property type="match status" value="1"/>
</dbReference>
<evidence type="ECO:0000313" key="3">
    <source>
        <dbReference type="Proteomes" id="UP000224567"/>
    </source>
</evidence>
<dbReference type="AlphaFoldDB" id="A0A2G2W1U6"/>
<dbReference type="Proteomes" id="UP000224567">
    <property type="component" value="Unassembled WGS sequence"/>
</dbReference>
<feature type="domain" description="At1g61320/AtMIF1 LRR" evidence="1">
    <location>
        <begin position="10"/>
        <end position="115"/>
    </location>
</feature>
<dbReference type="Pfam" id="PF23622">
    <property type="entry name" value="LRR_At1g61320_AtMIF1"/>
    <property type="match status" value="1"/>
</dbReference>
<gene>
    <name evidence="2" type="ORF">CQW23_22771</name>
</gene>
<reference evidence="3" key="2">
    <citation type="journal article" date="2017" name="J. Anim. Genet.">
        <title>Multiple reference genome sequences of hot pepper reveal the massive evolution of plant disease resistance genes by retroduplication.</title>
        <authorList>
            <person name="Kim S."/>
            <person name="Park J."/>
            <person name="Yeom S.-I."/>
            <person name="Kim Y.-M."/>
            <person name="Seo E."/>
            <person name="Kim K.-T."/>
            <person name="Kim M.-S."/>
            <person name="Lee J.M."/>
            <person name="Cheong K."/>
            <person name="Shin H.-S."/>
            <person name="Kim S.-B."/>
            <person name="Han K."/>
            <person name="Lee J."/>
            <person name="Park M."/>
            <person name="Lee H.-A."/>
            <person name="Lee H.-Y."/>
            <person name="Lee Y."/>
            <person name="Oh S."/>
            <person name="Lee J.H."/>
            <person name="Choi E."/>
            <person name="Choi E."/>
            <person name="Lee S.E."/>
            <person name="Jeon J."/>
            <person name="Kim H."/>
            <person name="Choi G."/>
            <person name="Song H."/>
            <person name="Lee J."/>
            <person name="Lee S.-C."/>
            <person name="Kwon J.-K."/>
            <person name="Lee H.-Y."/>
            <person name="Koo N."/>
            <person name="Hong Y."/>
            <person name="Kim R.W."/>
            <person name="Kang W.-H."/>
            <person name="Huh J.H."/>
            <person name="Kang B.-C."/>
            <person name="Yang T.-J."/>
            <person name="Lee Y.-H."/>
            <person name="Bennetzen J.L."/>
            <person name="Choi D."/>
        </authorList>
    </citation>
    <scope>NUCLEOTIDE SEQUENCE [LARGE SCALE GENOMIC DNA]</scope>
    <source>
        <strain evidence="3">cv. PBC81</strain>
    </source>
</reference>
<dbReference type="OrthoDB" id="1302995at2759"/>
<comment type="caution">
    <text evidence="2">The sequence shown here is derived from an EMBL/GenBank/DDBJ whole genome shotgun (WGS) entry which is preliminary data.</text>
</comment>
<dbReference type="InterPro" id="IPR055357">
    <property type="entry name" value="LRR_At1g61320_AtMIF1"/>
</dbReference>
<dbReference type="PANTHER" id="PTHR34145:SF28">
    <property type="entry name" value="F-BOX DOMAIN-CONTAINING PROTEIN"/>
    <property type="match status" value="1"/>
</dbReference>
<dbReference type="InterPro" id="IPR053772">
    <property type="entry name" value="At1g61320/At1g61330-like"/>
</dbReference>
<accession>A0A2G2W1U6</accession>
<evidence type="ECO:0000313" key="2">
    <source>
        <dbReference type="EMBL" id="PHT39198.1"/>
    </source>
</evidence>
<sequence>MPVSLSSGVLLNCNSLRKLSLSYVTLDENILQTLLNSCPLIVSFILKFCSGLEKIELPNLRKIKSVSIRICKNQRVKIEAPTLEHLSYFGLCLSEGLVVTECQNLKSLDLTHSPQNFNVYNDFSDGRERFSTCKSGSLKILKIRNCDGIKEIDAPNLVSIEYQGKQTPELKIARESCQLKHSKIVLSGFHSDAAWFGKLQKFLSNSASGSQVSLYFVDCAKINMNDLLLHDRVAIPQVDVLDVKIEFYEELPTFVDALLLSCHPRRLNLSSSVKINKCFIDRLMHLSHLLLMEGSLGIVN</sequence>
<dbReference type="Gene3D" id="3.80.10.10">
    <property type="entry name" value="Ribonuclease Inhibitor"/>
    <property type="match status" value="1"/>
</dbReference>
<name>A0A2G2W1U6_CAPBA</name>